<keyword evidence="1" id="KW-0812">Transmembrane</keyword>
<feature type="domain" description="J" evidence="2">
    <location>
        <begin position="386"/>
        <end position="454"/>
    </location>
</feature>
<organism evidence="3 4">
    <name type="scientific">Galdieria partita</name>
    <dbReference type="NCBI Taxonomy" id="83374"/>
    <lineage>
        <taxon>Eukaryota</taxon>
        <taxon>Rhodophyta</taxon>
        <taxon>Bangiophyceae</taxon>
        <taxon>Galdieriales</taxon>
        <taxon>Galdieriaceae</taxon>
        <taxon>Galdieria</taxon>
    </lineage>
</organism>
<dbReference type="AlphaFoldDB" id="A0A9C7Q316"/>
<dbReference type="SUPFAM" id="SSF46565">
    <property type="entry name" value="Chaperone J-domain"/>
    <property type="match status" value="1"/>
</dbReference>
<dbReference type="SMART" id="SM00271">
    <property type="entry name" value="DnaJ"/>
    <property type="match status" value="1"/>
</dbReference>
<dbReference type="PROSITE" id="PS00636">
    <property type="entry name" value="DNAJ_1"/>
    <property type="match status" value="1"/>
</dbReference>
<dbReference type="InterPro" id="IPR018253">
    <property type="entry name" value="DnaJ_domain_CS"/>
</dbReference>
<dbReference type="PRINTS" id="PR00625">
    <property type="entry name" value="JDOMAIN"/>
</dbReference>
<keyword evidence="1" id="KW-0472">Membrane</keyword>
<dbReference type="PROSITE" id="PS50076">
    <property type="entry name" value="DNAJ_2"/>
    <property type="match status" value="1"/>
</dbReference>
<dbReference type="Pfam" id="PF00226">
    <property type="entry name" value="DnaJ"/>
    <property type="match status" value="1"/>
</dbReference>
<gene>
    <name evidence="3" type="ORF">GpartN1_g6342.t1</name>
</gene>
<name>A0A9C7Q316_9RHOD</name>
<dbReference type="PANTHER" id="PTHR24074">
    <property type="entry name" value="CO-CHAPERONE PROTEIN DJLA"/>
    <property type="match status" value="1"/>
</dbReference>
<reference evidence="3" key="2">
    <citation type="submission" date="2022-01" db="EMBL/GenBank/DDBJ databases">
        <authorList>
            <person name="Hirooka S."/>
            <person name="Miyagishima S.Y."/>
        </authorList>
    </citation>
    <scope>NUCLEOTIDE SEQUENCE</scope>
    <source>
        <strain evidence="3">NBRC 102759</strain>
    </source>
</reference>
<sequence>MQCFGYLRSTYCCSKSTVFLSLQSVVGNSTLVLRNFSSTVGSFYLPFKLDQKQALEAFRKWNNSLFLHRNFRNTELTVEKLYIPFYVFDAILRVNYTCEIGFAETVRLKSKLDNKESVFETWSWKPVSGDLSEVEYPSSMGIMQVYAGFERLKRYMNFIRSLEVTHTLPYHEDISKEARIEPFSVEEEDAFNSIHLLIYEREEKRCRFAIQKEYGAERIRNLRTNLVFKHFVTKRIFLPAFEVSFSGVGGRTFKAWINGRDGDTTGDRIYSVIKSSLIGVTLSTSTFVLCKVTGLAPWLEMTDLLRSIFISSFSSGFLAYFGSLFLWLRSRIELYSELRFFQGYKAEKDANQHEENFRRAYERRKQESYESYNRRYQPPTAASSRSYYDILGLPPGASIEQVKSAFRKLAMQHHPDRQQDSMSKQKASERFRELVTAYETLKDPVKKREYDRNRV</sequence>
<accession>A0A9C7Q316</accession>
<dbReference type="EMBL" id="BQMJ01000056">
    <property type="protein sequence ID" value="GJQ14551.1"/>
    <property type="molecule type" value="Genomic_DNA"/>
</dbReference>
<protein>
    <recommendedName>
        <fullName evidence="2">J domain-containing protein</fullName>
    </recommendedName>
</protein>
<keyword evidence="1" id="KW-1133">Transmembrane helix</keyword>
<dbReference type="CDD" id="cd06257">
    <property type="entry name" value="DnaJ"/>
    <property type="match status" value="1"/>
</dbReference>
<dbReference type="Proteomes" id="UP001061958">
    <property type="component" value="Unassembled WGS sequence"/>
</dbReference>
<dbReference type="InterPro" id="IPR050817">
    <property type="entry name" value="DjlA_DnaK_co-chaperone"/>
</dbReference>
<feature type="transmembrane region" description="Helical" evidence="1">
    <location>
        <begin position="277"/>
        <end position="298"/>
    </location>
</feature>
<dbReference type="OrthoDB" id="5699at2759"/>
<dbReference type="InterPro" id="IPR036869">
    <property type="entry name" value="J_dom_sf"/>
</dbReference>
<proteinExistence type="predicted"/>
<keyword evidence="4" id="KW-1185">Reference proteome</keyword>
<evidence type="ECO:0000313" key="3">
    <source>
        <dbReference type="EMBL" id="GJQ14551.1"/>
    </source>
</evidence>
<reference evidence="3" key="1">
    <citation type="journal article" date="2022" name="Proc. Natl. Acad. Sci. U.S.A.">
        <title>Life cycle and functional genomics of the unicellular red alga Galdieria for elucidating algal and plant evolution and industrial use.</title>
        <authorList>
            <person name="Hirooka S."/>
            <person name="Itabashi T."/>
            <person name="Ichinose T.M."/>
            <person name="Onuma R."/>
            <person name="Fujiwara T."/>
            <person name="Yamashita S."/>
            <person name="Jong L.W."/>
            <person name="Tomita R."/>
            <person name="Iwane A.H."/>
            <person name="Miyagishima S.Y."/>
        </authorList>
    </citation>
    <scope>NUCLEOTIDE SEQUENCE</scope>
    <source>
        <strain evidence="3">NBRC 102759</strain>
    </source>
</reference>
<dbReference type="InterPro" id="IPR001623">
    <property type="entry name" value="DnaJ_domain"/>
</dbReference>
<evidence type="ECO:0000256" key="1">
    <source>
        <dbReference type="SAM" id="Phobius"/>
    </source>
</evidence>
<comment type="caution">
    <text evidence="3">The sequence shown here is derived from an EMBL/GenBank/DDBJ whole genome shotgun (WGS) entry which is preliminary data.</text>
</comment>
<evidence type="ECO:0000313" key="4">
    <source>
        <dbReference type="Proteomes" id="UP001061958"/>
    </source>
</evidence>
<feature type="transmembrane region" description="Helical" evidence="1">
    <location>
        <begin position="304"/>
        <end position="328"/>
    </location>
</feature>
<dbReference type="Gene3D" id="1.10.287.110">
    <property type="entry name" value="DnaJ domain"/>
    <property type="match status" value="1"/>
</dbReference>
<evidence type="ECO:0000259" key="2">
    <source>
        <dbReference type="PROSITE" id="PS50076"/>
    </source>
</evidence>